<dbReference type="Pfam" id="PF12028">
    <property type="entry name" value="DUF3515"/>
    <property type="match status" value="1"/>
</dbReference>
<evidence type="ECO:0000313" key="1">
    <source>
        <dbReference type="EMBL" id="PWD49402.1"/>
    </source>
</evidence>
<proteinExistence type="predicted"/>
<dbReference type="Proteomes" id="UP000245166">
    <property type="component" value="Unassembled WGS sequence"/>
</dbReference>
<dbReference type="OrthoDB" id="4331648at2"/>
<dbReference type="InterPro" id="IPR021903">
    <property type="entry name" value="DUF3515"/>
</dbReference>
<reference evidence="1 2" key="1">
    <citation type="submission" date="2018-03" db="EMBL/GenBank/DDBJ databases">
        <title>Genome assembly of novel Miniimonas species PCH200.</title>
        <authorList>
            <person name="Thakur V."/>
            <person name="Kumar V."/>
            <person name="Singh D."/>
        </authorList>
    </citation>
    <scope>NUCLEOTIDE SEQUENCE [LARGE SCALE GENOMIC DNA]</scope>
    <source>
        <strain evidence="1 2">PCH200</strain>
    </source>
</reference>
<accession>A0A2U1ZR66</accession>
<comment type="caution">
    <text evidence="1">The sequence shown here is derived from an EMBL/GenBank/DDBJ whole genome shotgun (WGS) entry which is preliminary data.</text>
</comment>
<name>A0A2U1ZR66_9MICO</name>
<protein>
    <submittedName>
        <fullName evidence="1">DUF3515 domain-containing protein</fullName>
    </submittedName>
</protein>
<sequence>MRSAPIVLAGAERRATNSQASLAWGDPAITLRCGVTPPPPTDERCIAVTAADGTSIDWIVAENDDVVGTGPDADTERGRFRFTTYGREPAIEVIVPVEYAGTEATALLVDLGPAVALTDAPRTCLDLSDVS</sequence>
<keyword evidence="2" id="KW-1185">Reference proteome</keyword>
<dbReference type="EMBL" id="PYHR01000002">
    <property type="protein sequence ID" value="PWD49402.1"/>
    <property type="molecule type" value="Genomic_DNA"/>
</dbReference>
<gene>
    <name evidence="1" type="ORF">C8046_00375</name>
</gene>
<evidence type="ECO:0000313" key="2">
    <source>
        <dbReference type="Proteomes" id="UP000245166"/>
    </source>
</evidence>
<dbReference type="AlphaFoldDB" id="A0A2U1ZR66"/>
<organism evidence="1 2">
    <name type="scientific">Serinibacter arcticus</name>
    <dbReference type="NCBI Taxonomy" id="1655435"/>
    <lineage>
        <taxon>Bacteria</taxon>
        <taxon>Bacillati</taxon>
        <taxon>Actinomycetota</taxon>
        <taxon>Actinomycetes</taxon>
        <taxon>Micrococcales</taxon>
        <taxon>Beutenbergiaceae</taxon>
        <taxon>Serinibacter</taxon>
    </lineage>
</organism>